<feature type="transmembrane region" description="Helical" evidence="4">
    <location>
        <begin position="812"/>
        <end position="835"/>
    </location>
</feature>
<reference evidence="7" key="1">
    <citation type="submission" date="2025-08" db="UniProtKB">
        <authorList>
            <consortium name="Ensembl"/>
        </authorList>
    </citation>
    <scope>IDENTIFICATION</scope>
</reference>
<dbReference type="SMART" id="SM00406">
    <property type="entry name" value="IGv"/>
    <property type="match status" value="7"/>
</dbReference>
<dbReference type="SMART" id="SM00408">
    <property type="entry name" value="IGc2"/>
    <property type="match status" value="7"/>
</dbReference>
<reference evidence="7" key="2">
    <citation type="submission" date="2025-09" db="UniProtKB">
        <authorList>
            <consortium name="Ensembl"/>
        </authorList>
    </citation>
    <scope>IDENTIFICATION</scope>
</reference>
<evidence type="ECO:0000256" key="4">
    <source>
        <dbReference type="SAM" id="Phobius"/>
    </source>
</evidence>
<feature type="chain" id="PRO_5044335556" description="Ig-like domain-containing protein" evidence="5">
    <location>
        <begin position="21"/>
        <end position="848"/>
    </location>
</feature>
<keyword evidence="4" id="KW-0812">Transmembrane</keyword>
<feature type="signal peptide" evidence="5">
    <location>
        <begin position="1"/>
        <end position="20"/>
    </location>
</feature>
<dbReference type="InterPro" id="IPR013783">
    <property type="entry name" value="Ig-like_fold"/>
</dbReference>
<dbReference type="GeneID" id="116324704"/>
<dbReference type="SUPFAM" id="SSF48726">
    <property type="entry name" value="Immunoglobulin"/>
    <property type="match status" value="7"/>
</dbReference>
<dbReference type="Pfam" id="PF07686">
    <property type="entry name" value="V-set"/>
    <property type="match status" value="7"/>
</dbReference>
<feature type="domain" description="Ig-like" evidence="6">
    <location>
        <begin position="354"/>
        <end position="445"/>
    </location>
</feature>
<comment type="subcellular location">
    <subcellularLocation>
        <location evidence="1">Membrane</location>
    </subcellularLocation>
</comment>
<dbReference type="InterPro" id="IPR003599">
    <property type="entry name" value="Ig_sub"/>
</dbReference>
<feature type="domain" description="Ig-like" evidence="6">
    <location>
        <begin position="465"/>
        <end position="566"/>
    </location>
</feature>
<proteinExistence type="predicted"/>
<dbReference type="PANTHER" id="PTHR24100">
    <property type="entry name" value="BUTYROPHILIN"/>
    <property type="match status" value="1"/>
</dbReference>
<feature type="domain" description="Ig-like" evidence="6">
    <location>
        <begin position="30"/>
        <end position="110"/>
    </location>
</feature>
<dbReference type="PANTHER" id="PTHR24100:SF151">
    <property type="entry name" value="ICOS LIGAND"/>
    <property type="match status" value="1"/>
</dbReference>
<dbReference type="InterPro" id="IPR013106">
    <property type="entry name" value="Ig_V-set"/>
</dbReference>
<feature type="domain" description="Ig-like" evidence="6">
    <location>
        <begin position="687"/>
        <end position="779"/>
    </location>
</feature>
<dbReference type="Proteomes" id="UP000472276">
    <property type="component" value="Unassembled WGS sequence"/>
</dbReference>
<evidence type="ECO:0000256" key="2">
    <source>
        <dbReference type="ARBA" id="ARBA00023136"/>
    </source>
</evidence>
<dbReference type="InterPro" id="IPR050504">
    <property type="entry name" value="IgSF_BTN/MOG"/>
</dbReference>
<dbReference type="SMART" id="SM00409">
    <property type="entry name" value="IG"/>
    <property type="match status" value="7"/>
</dbReference>
<evidence type="ECO:0000313" key="7">
    <source>
        <dbReference type="Ensembl" id="ENSOABP00000020253.2"/>
    </source>
</evidence>
<dbReference type="InterPro" id="IPR036179">
    <property type="entry name" value="Ig-like_dom_sf"/>
</dbReference>
<dbReference type="Gene3D" id="2.60.40.10">
    <property type="entry name" value="Immunoglobulins"/>
    <property type="match status" value="7"/>
</dbReference>
<sequence>MSAVTASLCSTLMFVLFVSADQKTITAVPGEDVILPCRALNKIIALRWSRADLGDEYVLLYRNGRFVPDDQHPSFKNRVDLQDRQMKDGDVSLILKDVTINDAGTYGCRAVMQEIFSWWLIRTIYLHVVPPDQKNITAESGQDVTLTCRAPNNKFIGVEWSRADLGDEYLLLYRNGQYVPYYQHPSFKNRVDLQDRQMKDGDVSLILKDVAIKDAGTYKCRVYMTETDSWQLISIIYLHVVPPDQKNITAESGQDVTLTCRAPNNIRVARWSRADLEYKNVLLYGDNQFFPANQHPSFKNRVDLQERQMKDGDMSLILKDVTMNDAGTYECRVYMEQILSWKIISIIYLHVDPPDQEMITAESGQDVTLTCRAPNKKIIVLRWSRADLEPKYVLSYWNGHFDPDHQHPSFKNRVDLQDRQMKDGDVSLILKNVTINDAGTFGCRVFMAETDSWQLISIISLSVVPPVQKTITAVPGQNVTLTCRAANNNIRAVKWSRADLGDEHVLLYRDGHFVTVYQHPSFRYRVDLQDRQMKDGDVSLILKNVMINDAGTYECRVYMAETRLLKPISIITLKVLPPDQKTITAESGQDVTLTCRALNKIIVLRWSRADLGDEYVLLYRNGRFDPGNQHPSFKNRVDLQDRHMKDGDVSLILKDVTINDAGTYECRVVQGQGLEIISSIYLHVVPPEQKTITAESGQDVTLTCRVPQGKPIRAVKWSRADLGDNDVLFYRDEQLDPDDQHPSFMYRVDLQDRQMKDGDVSLILKDVTINDAGTYECIVFMAETHSWKYINTTYLHVVPPGQPGGHRVDGSVGLLIGLNVFAVFLVAVVIVFVIYRKYERENGDFNSY</sequence>
<accession>A0A668T0C4</accession>
<evidence type="ECO:0000256" key="5">
    <source>
        <dbReference type="SAM" id="SignalP"/>
    </source>
</evidence>
<evidence type="ECO:0000256" key="3">
    <source>
        <dbReference type="ARBA" id="ARBA00023319"/>
    </source>
</evidence>
<name>A0A668T0C4_OREAU</name>
<dbReference type="InterPro" id="IPR007110">
    <property type="entry name" value="Ig-like_dom"/>
</dbReference>
<dbReference type="RefSeq" id="XP_039464596.1">
    <property type="nucleotide sequence ID" value="XM_039608662.1"/>
</dbReference>
<dbReference type="GO" id="GO:0001817">
    <property type="term" value="P:regulation of cytokine production"/>
    <property type="evidence" value="ECO:0007669"/>
    <property type="project" value="TreeGrafter"/>
</dbReference>
<feature type="domain" description="Ig-like" evidence="6">
    <location>
        <begin position="131"/>
        <end position="222"/>
    </location>
</feature>
<feature type="domain" description="Ig-like" evidence="6">
    <location>
        <begin position="567"/>
        <end position="668"/>
    </location>
</feature>
<dbReference type="KEGG" id="oau:116324704"/>
<dbReference type="GO" id="GO:0009897">
    <property type="term" value="C:external side of plasma membrane"/>
    <property type="evidence" value="ECO:0007669"/>
    <property type="project" value="TreeGrafter"/>
</dbReference>
<feature type="domain" description="Ig-like" evidence="6">
    <location>
        <begin position="243"/>
        <end position="333"/>
    </location>
</feature>
<keyword evidence="4" id="KW-1133">Transmembrane helix</keyword>
<dbReference type="GO" id="GO:0005102">
    <property type="term" value="F:signaling receptor binding"/>
    <property type="evidence" value="ECO:0007669"/>
    <property type="project" value="TreeGrafter"/>
</dbReference>
<gene>
    <name evidence="7" type="primary">LOC116324704</name>
</gene>
<evidence type="ECO:0000259" key="6">
    <source>
        <dbReference type="PROSITE" id="PS50835"/>
    </source>
</evidence>
<dbReference type="OMA" id="YENYQHS"/>
<organism evidence="7 8">
    <name type="scientific">Oreochromis aureus</name>
    <name type="common">Israeli tilapia</name>
    <name type="synonym">Chromis aureus</name>
    <dbReference type="NCBI Taxonomy" id="47969"/>
    <lineage>
        <taxon>Eukaryota</taxon>
        <taxon>Metazoa</taxon>
        <taxon>Chordata</taxon>
        <taxon>Craniata</taxon>
        <taxon>Vertebrata</taxon>
        <taxon>Euteleostomi</taxon>
        <taxon>Actinopterygii</taxon>
        <taxon>Neopterygii</taxon>
        <taxon>Teleostei</taxon>
        <taxon>Neoteleostei</taxon>
        <taxon>Acanthomorphata</taxon>
        <taxon>Ovalentaria</taxon>
        <taxon>Cichlomorphae</taxon>
        <taxon>Cichliformes</taxon>
        <taxon>Cichlidae</taxon>
        <taxon>African cichlids</taxon>
        <taxon>Pseudocrenilabrinae</taxon>
        <taxon>Oreochromini</taxon>
        <taxon>Oreochromis</taxon>
    </lineage>
</organism>
<keyword evidence="3" id="KW-0393">Immunoglobulin domain</keyword>
<dbReference type="Ensembl" id="ENSOABT00000020850.2">
    <property type="protein sequence ID" value="ENSOABP00000020253.2"/>
    <property type="gene ID" value="ENSOABG00000009803.2"/>
</dbReference>
<keyword evidence="8" id="KW-1185">Reference proteome</keyword>
<keyword evidence="2 4" id="KW-0472">Membrane</keyword>
<dbReference type="GO" id="GO:0050852">
    <property type="term" value="P:T cell receptor signaling pathway"/>
    <property type="evidence" value="ECO:0007669"/>
    <property type="project" value="TreeGrafter"/>
</dbReference>
<evidence type="ECO:0000313" key="8">
    <source>
        <dbReference type="Proteomes" id="UP000472276"/>
    </source>
</evidence>
<dbReference type="InterPro" id="IPR003598">
    <property type="entry name" value="Ig_sub2"/>
</dbReference>
<evidence type="ECO:0000256" key="1">
    <source>
        <dbReference type="ARBA" id="ARBA00004370"/>
    </source>
</evidence>
<keyword evidence="5" id="KW-0732">Signal</keyword>
<protein>
    <recommendedName>
        <fullName evidence="6">Ig-like domain-containing protein</fullName>
    </recommendedName>
</protein>
<dbReference type="AlphaFoldDB" id="A0A668T0C4"/>
<dbReference type="PROSITE" id="PS50835">
    <property type="entry name" value="IG_LIKE"/>
    <property type="match status" value="7"/>
</dbReference>